<dbReference type="RefSeq" id="WP_188425235.1">
    <property type="nucleotide sequence ID" value="NZ_BMCH01000001.1"/>
</dbReference>
<dbReference type="InterPro" id="IPR000182">
    <property type="entry name" value="GNAT_dom"/>
</dbReference>
<evidence type="ECO:0000259" key="1">
    <source>
        <dbReference type="Pfam" id="PF13302"/>
    </source>
</evidence>
<protein>
    <submittedName>
        <fullName evidence="2">N-acetyltransferase</fullName>
    </submittedName>
</protein>
<dbReference type="Gene3D" id="3.40.630.30">
    <property type="match status" value="1"/>
</dbReference>
<proteinExistence type="predicted"/>
<evidence type="ECO:0000313" key="3">
    <source>
        <dbReference type="Proteomes" id="UP000637769"/>
    </source>
</evidence>
<dbReference type="PANTHER" id="PTHR43792:SF16">
    <property type="entry name" value="N-ACETYLTRANSFERASE DOMAIN-CONTAINING PROTEIN"/>
    <property type="match status" value="1"/>
</dbReference>
<dbReference type="SUPFAM" id="SSF55729">
    <property type="entry name" value="Acyl-CoA N-acyltransferases (Nat)"/>
    <property type="match status" value="1"/>
</dbReference>
<dbReference type="InterPro" id="IPR051531">
    <property type="entry name" value="N-acetyltransferase"/>
</dbReference>
<gene>
    <name evidence="2" type="ORF">GCM10007207_05680</name>
</gene>
<feature type="domain" description="N-acetyltransferase" evidence="1">
    <location>
        <begin position="11"/>
        <end position="155"/>
    </location>
</feature>
<dbReference type="EMBL" id="BMCH01000001">
    <property type="protein sequence ID" value="GGC23238.1"/>
    <property type="molecule type" value="Genomic_DNA"/>
</dbReference>
<accession>A0ABQ1LGZ9</accession>
<dbReference type="Proteomes" id="UP000637769">
    <property type="component" value="Unassembled WGS sequence"/>
</dbReference>
<dbReference type="Pfam" id="PF13302">
    <property type="entry name" value="Acetyltransf_3"/>
    <property type="match status" value="1"/>
</dbReference>
<comment type="caution">
    <text evidence="2">The sequence shown here is derived from an EMBL/GenBank/DDBJ whole genome shotgun (WGS) entry which is preliminary data.</text>
</comment>
<dbReference type="PANTHER" id="PTHR43792">
    <property type="entry name" value="GNAT FAMILY, PUTATIVE (AFU_ORTHOLOGUE AFUA_3G00765)-RELATED-RELATED"/>
    <property type="match status" value="1"/>
</dbReference>
<reference evidence="3" key="1">
    <citation type="journal article" date="2019" name="Int. J. Syst. Evol. Microbiol.">
        <title>The Global Catalogue of Microorganisms (GCM) 10K type strain sequencing project: providing services to taxonomists for standard genome sequencing and annotation.</title>
        <authorList>
            <consortium name="The Broad Institute Genomics Platform"/>
            <consortium name="The Broad Institute Genome Sequencing Center for Infectious Disease"/>
            <person name="Wu L."/>
            <person name="Ma J."/>
        </authorList>
    </citation>
    <scope>NUCLEOTIDE SEQUENCE [LARGE SCALE GENOMIC DNA]</scope>
    <source>
        <strain evidence="3">CCM 7132</strain>
    </source>
</reference>
<sequence length="176" mass="19574">MGDKREIETARLVLTLPARHDFDAFASMRADPLVARYTTRVPATPSESWERLMRYRGFWEVLGFGFWSVRERESGRFVGTVGFGENRRGIEPSLDGYPKAGWLLASWCHGKGFGKEGVAAACAWLDRETGFTRSVCIIAPQNTASLGLAALNGFTVFARSLYQGEEICVLERSRSG</sequence>
<dbReference type="InterPro" id="IPR016181">
    <property type="entry name" value="Acyl_CoA_acyltransferase"/>
</dbReference>
<name>A0ABQ1LGZ9_9PROT</name>
<organism evidence="2 3">
    <name type="scientific">Asaia siamensis</name>
    <dbReference type="NCBI Taxonomy" id="110479"/>
    <lineage>
        <taxon>Bacteria</taxon>
        <taxon>Pseudomonadati</taxon>
        <taxon>Pseudomonadota</taxon>
        <taxon>Alphaproteobacteria</taxon>
        <taxon>Acetobacterales</taxon>
        <taxon>Acetobacteraceae</taxon>
        <taxon>Asaia</taxon>
    </lineage>
</organism>
<evidence type="ECO:0000313" key="2">
    <source>
        <dbReference type="EMBL" id="GGC23238.1"/>
    </source>
</evidence>
<keyword evidence="3" id="KW-1185">Reference proteome</keyword>